<dbReference type="Proteomes" id="UP000694255">
    <property type="component" value="Unassembled WGS sequence"/>
</dbReference>
<name>A0A8J5QK04_9ASCO</name>
<comment type="caution">
    <text evidence="6">The sequence shown here is derived from an EMBL/GenBank/DDBJ whole genome shotgun (WGS) entry which is preliminary data.</text>
</comment>
<dbReference type="InterPro" id="IPR009332">
    <property type="entry name" value="Med22"/>
</dbReference>
<accession>A0A8J5QK04</accession>
<evidence type="ECO:0000313" key="7">
    <source>
        <dbReference type="Proteomes" id="UP000694255"/>
    </source>
</evidence>
<dbReference type="Pfam" id="PF06179">
    <property type="entry name" value="Med22"/>
    <property type="match status" value="1"/>
</dbReference>
<dbReference type="GO" id="GO:0003712">
    <property type="term" value="F:transcription coregulator activity"/>
    <property type="evidence" value="ECO:0007669"/>
    <property type="project" value="InterPro"/>
</dbReference>
<reference evidence="6 7" key="1">
    <citation type="journal article" date="2021" name="DNA Res.">
        <title>Genome analysis of Candida subhashii reveals its hybrid nature and dual mitochondrial genome conformations.</title>
        <authorList>
            <person name="Mixao V."/>
            <person name="Hegedusova E."/>
            <person name="Saus E."/>
            <person name="Pryszcz L.P."/>
            <person name="Cillingova A."/>
            <person name="Nosek J."/>
            <person name="Gabaldon T."/>
        </authorList>
    </citation>
    <scope>NUCLEOTIDE SEQUENCE [LARGE SCALE GENOMIC DNA]</scope>
    <source>
        <strain evidence="6 7">CBS 10753</strain>
    </source>
</reference>
<dbReference type="GO" id="GO:0006357">
    <property type="term" value="P:regulation of transcription by RNA polymerase II"/>
    <property type="evidence" value="ECO:0007669"/>
    <property type="project" value="InterPro"/>
</dbReference>
<evidence type="ECO:0000256" key="3">
    <source>
        <dbReference type="ARBA" id="ARBA00023015"/>
    </source>
</evidence>
<keyword evidence="3" id="KW-0805">Transcription regulation</keyword>
<keyword evidence="7" id="KW-1185">Reference proteome</keyword>
<comment type="similarity">
    <text evidence="2">Belongs to the Mediator complex subunit 22 family.</text>
</comment>
<keyword evidence="4" id="KW-0804">Transcription</keyword>
<keyword evidence="5" id="KW-0539">Nucleus</keyword>
<proteinExistence type="inferred from homology"/>
<dbReference type="AlphaFoldDB" id="A0A8J5QK04"/>
<organism evidence="6 7">
    <name type="scientific">[Candida] subhashii</name>
    <dbReference type="NCBI Taxonomy" id="561895"/>
    <lineage>
        <taxon>Eukaryota</taxon>
        <taxon>Fungi</taxon>
        <taxon>Dikarya</taxon>
        <taxon>Ascomycota</taxon>
        <taxon>Saccharomycotina</taxon>
        <taxon>Pichiomycetes</taxon>
        <taxon>Debaryomycetaceae</taxon>
        <taxon>Spathaspora</taxon>
    </lineage>
</organism>
<dbReference type="RefSeq" id="XP_049262659.1">
    <property type="nucleotide sequence ID" value="XM_049407994.1"/>
</dbReference>
<dbReference type="GO" id="GO:0016592">
    <property type="term" value="C:mediator complex"/>
    <property type="evidence" value="ECO:0007669"/>
    <property type="project" value="InterPro"/>
</dbReference>
<dbReference type="EMBL" id="JAGSYN010000179">
    <property type="protein sequence ID" value="KAG7662426.1"/>
    <property type="molecule type" value="Genomic_DNA"/>
</dbReference>
<sequence length="116" mass="13335">MQPKSIALLQKIDSIVEQLLQKFQDIFEVSINEDKPKELLSVESLTIESDAIHIIRLCEDLLSISRSLKETWCLGTLKVTSTNDSKWQQGEIDHIFNQFNVLTDRIAQFESKKTSI</sequence>
<dbReference type="OrthoDB" id="203279at2759"/>
<evidence type="ECO:0000256" key="1">
    <source>
        <dbReference type="ARBA" id="ARBA00004123"/>
    </source>
</evidence>
<comment type="subcellular location">
    <subcellularLocation>
        <location evidence="1">Nucleus</location>
    </subcellularLocation>
</comment>
<evidence type="ECO:0000256" key="5">
    <source>
        <dbReference type="ARBA" id="ARBA00023242"/>
    </source>
</evidence>
<evidence type="ECO:0000256" key="2">
    <source>
        <dbReference type="ARBA" id="ARBA00005942"/>
    </source>
</evidence>
<evidence type="ECO:0000313" key="6">
    <source>
        <dbReference type="EMBL" id="KAG7662426.1"/>
    </source>
</evidence>
<evidence type="ECO:0000256" key="4">
    <source>
        <dbReference type="ARBA" id="ARBA00023163"/>
    </source>
</evidence>
<gene>
    <name evidence="6" type="ORF">J8A68_004074</name>
</gene>
<dbReference type="GeneID" id="73470874"/>
<protein>
    <recommendedName>
        <fullName evidence="8">Mediator of RNA polymerase II transcription subunit 22</fullName>
    </recommendedName>
</protein>
<evidence type="ECO:0008006" key="8">
    <source>
        <dbReference type="Google" id="ProtNLM"/>
    </source>
</evidence>